<organism evidence="1 2">
    <name type="scientific">Brachionus plicatilis</name>
    <name type="common">Marine rotifer</name>
    <name type="synonym">Brachionus muelleri</name>
    <dbReference type="NCBI Taxonomy" id="10195"/>
    <lineage>
        <taxon>Eukaryota</taxon>
        <taxon>Metazoa</taxon>
        <taxon>Spiralia</taxon>
        <taxon>Gnathifera</taxon>
        <taxon>Rotifera</taxon>
        <taxon>Eurotatoria</taxon>
        <taxon>Monogononta</taxon>
        <taxon>Pseudotrocha</taxon>
        <taxon>Ploima</taxon>
        <taxon>Brachionidae</taxon>
        <taxon>Brachionus</taxon>
    </lineage>
</organism>
<evidence type="ECO:0000313" key="1">
    <source>
        <dbReference type="EMBL" id="RNA20677.1"/>
    </source>
</evidence>
<dbReference type="EMBL" id="REGN01003806">
    <property type="protein sequence ID" value="RNA20677.1"/>
    <property type="molecule type" value="Genomic_DNA"/>
</dbReference>
<protein>
    <submittedName>
        <fullName evidence="1">Uncharacterized protein</fullName>
    </submittedName>
</protein>
<name>A0A3M7RAX0_BRAPC</name>
<keyword evidence="2" id="KW-1185">Reference proteome</keyword>
<evidence type="ECO:0000313" key="2">
    <source>
        <dbReference type="Proteomes" id="UP000276133"/>
    </source>
</evidence>
<dbReference type="AlphaFoldDB" id="A0A3M7RAX0"/>
<comment type="caution">
    <text evidence="1">The sequence shown here is derived from an EMBL/GenBank/DDBJ whole genome shotgun (WGS) entry which is preliminary data.</text>
</comment>
<sequence>MKNLSKNLMLNSDLFDDENIYSGVKHFLFHVVSSSIRTAWKPIASFQPLFLLVLLFNLKTATIARLDIALLRILNEFHEKK</sequence>
<accession>A0A3M7RAX0</accession>
<proteinExistence type="predicted"/>
<gene>
    <name evidence="1" type="ORF">BpHYR1_029786</name>
</gene>
<dbReference type="Proteomes" id="UP000276133">
    <property type="component" value="Unassembled WGS sequence"/>
</dbReference>
<reference evidence="1 2" key="1">
    <citation type="journal article" date="2018" name="Sci. Rep.">
        <title>Genomic signatures of local adaptation to the degree of environmental predictability in rotifers.</title>
        <authorList>
            <person name="Franch-Gras L."/>
            <person name="Hahn C."/>
            <person name="Garcia-Roger E.M."/>
            <person name="Carmona M.J."/>
            <person name="Serra M."/>
            <person name="Gomez A."/>
        </authorList>
    </citation>
    <scope>NUCLEOTIDE SEQUENCE [LARGE SCALE GENOMIC DNA]</scope>
    <source>
        <strain evidence="1">HYR1</strain>
    </source>
</reference>